<dbReference type="InterPro" id="IPR029068">
    <property type="entry name" value="Glyas_Bleomycin-R_OHBP_Dase"/>
</dbReference>
<organism evidence="2 3">
    <name type="scientific">Paracidovorax wautersii</name>
    <dbReference type="NCBI Taxonomy" id="1177982"/>
    <lineage>
        <taxon>Bacteria</taxon>
        <taxon>Pseudomonadati</taxon>
        <taxon>Pseudomonadota</taxon>
        <taxon>Betaproteobacteria</taxon>
        <taxon>Burkholderiales</taxon>
        <taxon>Comamonadaceae</taxon>
        <taxon>Paracidovorax</taxon>
    </lineage>
</organism>
<keyword evidence="2" id="KW-0223">Dioxygenase</keyword>
<evidence type="ECO:0000313" key="3">
    <source>
        <dbReference type="Proteomes" id="UP000199119"/>
    </source>
</evidence>
<evidence type="ECO:0000259" key="1">
    <source>
        <dbReference type="PROSITE" id="PS51819"/>
    </source>
</evidence>
<dbReference type="Gene3D" id="3.10.180.10">
    <property type="entry name" value="2,3-Dihydroxybiphenyl 1,2-Dioxygenase, domain 1"/>
    <property type="match status" value="1"/>
</dbReference>
<dbReference type="SUPFAM" id="SSF54593">
    <property type="entry name" value="Glyoxalase/Bleomycin resistance protein/Dihydroxybiphenyl dioxygenase"/>
    <property type="match status" value="1"/>
</dbReference>
<feature type="domain" description="VOC" evidence="1">
    <location>
        <begin position="5"/>
        <end position="119"/>
    </location>
</feature>
<proteinExistence type="predicted"/>
<dbReference type="PANTHER" id="PTHR39175">
    <property type="entry name" value="FAMILY PROTEIN, PUTATIVE (AFU_ORTHOLOGUE AFUA_3G15060)-RELATED"/>
    <property type="match status" value="1"/>
</dbReference>
<sequence>MAIHSINHVQLAFPAGAEGQIRNFYSALLGLPELRHAATGTALHFAAGAQRIELVPTERARWAAAPAASHLAFEVDNLHELRGRLLQAELPLVENRALPGYLRFYVKDPAGNQLEFLEPDTEQELPV</sequence>
<dbReference type="AlphaFoldDB" id="A0A1I2F3W3"/>
<gene>
    <name evidence="2" type="ORF">SAMN04489711_10999</name>
</gene>
<dbReference type="Pfam" id="PF00903">
    <property type="entry name" value="Glyoxalase"/>
    <property type="match status" value="1"/>
</dbReference>
<dbReference type="STRING" id="1177982.SAMN04489711_10999"/>
<dbReference type="Proteomes" id="UP000199119">
    <property type="component" value="Unassembled WGS sequence"/>
</dbReference>
<dbReference type="RefSeq" id="WP_092940107.1">
    <property type="nucleotide sequence ID" value="NZ_FONX01000009.1"/>
</dbReference>
<evidence type="ECO:0000313" key="2">
    <source>
        <dbReference type="EMBL" id="SFE99673.1"/>
    </source>
</evidence>
<keyword evidence="3" id="KW-1185">Reference proteome</keyword>
<dbReference type="GO" id="GO:0051213">
    <property type="term" value="F:dioxygenase activity"/>
    <property type="evidence" value="ECO:0007669"/>
    <property type="project" value="UniProtKB-KW"/>
</dbReference>
<dbReference type="PROSITE" id="PS51819">
    <property type="entry name" value="VOC"/>
    <property type="match status" value="1"/>
</dbReference>
<protein>
    <submittedName>
        <fullName evidence="2">Predicted dioxygenase of extradiol dioxygenase family</fullName>
    </submittedName>
</protein>
<dbReference type="InterPro" id="IPR004360">
    <property type="entry name" value="Glyas_Fos-R_dOase_dom"/>
</dbReference>
<reference evidence="3" key="1">
    <citation type="submission" date="2016-10" db="EMBL/GenBank/DDBJ databases">
        <authorList>
            <person name="Varghese N."/>
            <person name="Submissions S."/>
        </authorList>
    </citation>
    <scope>NUCLEOTIDE SEQUENCE [LARGE SCALE GENOMIC DNA]</scope>
    <source>
        <strain evidence="3">DSM 27981</strain>
    </source>
</reference>
<accession>A0A1I2F3W3</accession>
<name>A0A1I2F3W3_9BURK</name>
<dbReference type="EMBL" id="FONX01000009">
    <property type="protein sequence ID" value="SFE99673.1"/>
    <property type="molecule type" value="Genomic_DNA"/>
</dbReference>
<dbReference type="InterPro" id="IPR037523">
    <property type="entry name" value="VOC_core"/>
</dbReference>
<keyword evidence="2" id="KW-0560">Oxidoreductase</keyword>
<dbReference type="OrthoDB" id="9813630at2"/>
<dbReference type="PANTHER" id="PTHR39175:SF1">
    <property type="entry name" value="FAMILY PROTEIN, PUTATIVE (AFU_ORTHOLOGUE AFUA_3G15060)-RELATED"/>
    <property type="match status" value="1"/>
</dbReference>